<name>A0A255ZMR8_9FLAO</name>
<dbReference type="InterPro" id="IPR025667">
    <property type="entry name" value="SprB_repeat"/>
</dbReference>
<dbReference type="Proteomes" id="UP000216605">
    <property type="component" value="Unassembled WGS sequence"/>
</dbReference>
<evidence type="ECO:0000313" key="2">
    <source>
        <dbReference type="Proteomes" id="UP000216605"/>
    </source>
</evidence>
<comment type="caution">
    <text evidence="1">The sequence shown here is derived from an EMBL/GenBank/DDBJ whole genome shotgun (WGS) entry which is preliminary data.</text>
</comment>
<dbReference type="InterPro" id="IPR047589">
    <property type="entry name" value="DUF11_rpt"/>
</dbReference>
<dbReference type="InterPro" id="IPR035986">
    <property type="entry name" value="PKD_dom_sf"/>
</dbReference>
<accession>A0A255ZMR8</accession>
<gene>
    <name evidence="1" type="ORF">CHU92_03820</name>
</gene>
<dbReference type="OrthoDB" id="607469at2"/>
<evidence type="ECO:0000313" key="1">
    <source>
        <dbReference type="EMBL" id="OYQ42813.1"/>
    </source>
</evidence>
<organism evidence="1 2">
    <name type="scientific">Flavobacterium cyanobacteriorum</name>
    <dbReference type="NCBI Taxonomy" id="2022802"/>
    <lineage>
        <taxon>Bacteria</taxon>
        <taxon>Pseudomonadati</taxon>
        <taxon>Bacteroidota</taxon>
        <taxon>Flavobacteriia</taxon>
        <taxon>Flavobacteriales</taxon>
        <taxon>Flavobacteriaceae</taxon>
        <taxon>Flavobacterium</taxon>
    </lineage>
</organism>
<dbReference type="NCBIfam" id="TIGR01451">
    <property type="entry name" value="B_ant_repeat"/>
    <property type="match status" value="1"/>
</dbReference>
<keyword evidence="2" id="KW-1185">Reference proteome</keyword>
<dbReference type="RefSeq" id="WP_094412774.1">
    <property type="nucleotide sequence ID" value="NZ_NOXV01000191.1"/>
</dbReference>
<proteinExistence type="predicted"/>
<dbReference type="Gene3D" id="2.60.40.740">
    <property type="match status" value="2"/>
</dbReference>
<dbReference type="EMBL" id="NOXV01000191">
    <property type="protein sequence ID" value="OYQ42813.1"/>
    <property type="molecule type" value="Genomic_DNA"/>
</dbReference>
<reference evidence="1 2" key="1">
    <citation type="submission" date="2017-07" db="EMBL/GenBank/DDBJ databases">
        <title>Flavobacterium cyanobacteriorum sp. nov., isolated from cyanobacterial aggregates in a eutrophic lake.</title>
        <authorList>
            <person name="Cai H."/>
        </authorList>
    </citation>
    <scope>NUCLEOTIDE SEQUENCE [LARGE SCALE GENOMIC DNA]</scope>
    <source>
        <strain evidence="1 2">TH021</strain>
    </source>
</reference>
<dbReference type="Pfam" id="PF13573">
    <property type="entry name" value="SprB"/>
    <property type="match status" value="7"/>
</dbReference>
<sequence length="2562" mass="265012">MVVIYEDPTLTGKFISTFDGYAGVQDNTTAVININGFITLPPPFPVKARLGVGALEGDRGITGDRLQIKANTVATFSNVANTLNPATNYFNSSITNNDTQVSTRTPNGTNTLGLDLDLINLPNPLNSIIPNNETGATLRLITSGDGYGAFLSTFAVEIIEPDINLVKRVYNLSGADITGANVNLGQVLDYVLTFQNIGNDDAKNYTIRDILPINTNFTSVDVSGAPGVTYTYNPATRQILFTIPDNLVEISDPAYSIRIRVQVVNSCSELTDACSNLIQNLAYSTYSGELNTNIISDDPSFYSYDVNCGIGFQGPSNFLVDIDNCTFERTEILCGSSLVLTAGDGYASYEWRNSNGDVIGTTQSITVTSPGQYTVINTPTPPCIGLTEFITVTLFGTNQTNPVLPFADEVAICPNDGEQLPYIFLCGVNDSRLIQTNINNAQSVIWEKLNESSCPAVTVNGCANKNFSCVWNQVGTGTNFNVTTAGQYRLVINYQNGCFNRYYFNVYANLLEAQYMAENITCNTPGTITVTNVPSGYEYQLVSQADNTILVPYQGNPVFSITQAGGYKVQIRQQGVVNGCVFELTDIGILNQNLEVNIIPQNTSCNGLGSIQIQALNVGPQYYYTITGPSNISHGPVTDNNYFFNNLNPGTYSITVTTDEGCTFNGSATILDQNNLSLTASVSQQISCNQGNIQMNPSGGQPPYNFAIYSYNGVLQNPGPDDYQTSVIFDILPGSEGTYQFIVVDSQNCIAYSNPVTIGLVPDVTYTTSITNVTCNGLNNGAILFTLSNTQGFNVSFELLNSAGTAIATSASGNFTNLAPGDYTVNLTQTKGNGSCTFTIPFTITAPPALTVGPATVTQPYNCTTGSATIAINPAAVTGGTAPYQYSINGVTFGNATSFTGLTAGTYTITVKDANGCTASTPAITINTLPQITNITFNATQPSCPALASNVTLTVVGGLAPFTYAITAPAASAVSNGSNNVFTALAPGTYTFTVTDASGCTFSRNYTINPVTAIAVAGQPVSNVTCFGSATGSLTYAVSGFSGSYNYVVRNAANTTVASANNVNAATVAVNSLPAGNYTITVTDTATNCTATATITIQAPSAALSLGTPNVNPITCNAQGSVSATATGGWGGYSYSLLLPGGTTVGPQANGTFSGLTLSGSYTLTVRDANNCTVTANFSLATPDAPTAGIAAASDLCFDANGASITVNVTGGLAPYQYSINGLPAQASNTFANLPPGAYTITVTDANNCTATVSRTISQQLTATATLVKNLDCTASPNAQIAIAITGGAAPYTYQVSFNGGTFGAPQAVAGTTVNYTVAPAAAGTYQFRINGDGGCTVLTQTITIPPLTQPAITSVTQTQNILCNGENTSAIDVVIDTTTGAAPYTLSVVNTTTGVNYGTQTSGLTAGTYQIRVTDSNACQSAVSTITINQPAAISYDVAIVDITCTPTGTSLGQIIVQNVSGGTAGYTYYVTSNFGFNETHVAPAGGNHSFTILNYGIYNVEVIDANGCSVTRNNIIIASPPQDLTIDVNAITTDCITGGTAQVTVTATVLSGNYEFGILTQSTPPYLNPADYQPADPGTPETSTFTGLVPGVTYTFVVHDLVTNCYYFKQADQPISSPSGITATLNTVNNVTCTGAADGNVAITITGYDPGATQINYQVYQAQSNTPTAVTGSVAVSGASVNASVGPLAPGLYYILFTEVGGADAGCSNSSPSFTIMQSTNLLQVTAVVTKNDNCNTNAGRITATGQFGTAPYQYQAVPAGSAPVAANWGTANVFSLEGGNYDIYVRDAYNCVRFTPVTLPTDVQPVIAASVAAQCTSAEGSFTITITRTQNGIAPYTYSFNGGAFQPQASATFAYNNLASGSYTIQVRDANGCGNTVNVQVLAPIFVTPAVAAEPSCANNDGEITVTATGGSGNFTYELQDGSATTIVAAQPTPGFTGLAAGNYIVVIRDTNSNCTAQAPVTLATPTPVTFTADSEDVSCNNGTDGTITITLPAANDNPPYTYAVNDGVNPVISQNSPVFTGLPAGTYTITVTSGKNCKATDTVTISEPSQLTISAAATAFACDANNVPGTSTITITVEDDATSNPSGTAPYTYSIDGTNYFATNTFTVTDNGSTQNLTVYVKDANNCAATTPVTINPLQGLTAVTATQATAITCTNDETVQVSVTGGSGNYTFELLPQGSLPPVTPGAGVSTADFSLAAPGSYTFRVTDNATGCYITTVPYEILPFDTIEVNATAATAVTCFGSTDGSITIDVSGYTGVYTYTVTDASGTIASGNGNTATNPFTITNLPAGSFIVNITATGTPFCPAGSNAITVPSPSETLVLTAAATAPATCTNDRAEIVATAAGGWGTYVYQLVNTTTATTVQAYAANNTFSGLAAGNYAVSVRDAGGCVVTQNITITPATPITANISASATQVLCFGDDTATLSATGVSGGEGVYQYILNTYDTDGITILYSSGAQTTPQFNNLGAGIYSITVTDGWVCDVTTSTVTITEPSPVQGFLSLTDGLSCTTQAELTVSATGGTPPYQYSTDGVNYSSTTVFAVGAGTYQYYFSTRQKT</sequence>
<protein>
    <submittedName>
        <fullName evidence="1">Uncharacterized protein</fullName>
    </submittedName>
</protein>
<dbReference type="SUPFAM" id="SSF49299">
    <property type="entry name" value="PKD domain"/>
    <property type="match status" value="1"/>
</dbReference>